<comment type="caution">
    <text evidence="2">The sequence shown here is derived from an EMBL/GenBank/DDBJ whole genome shotgun (WGS) entry which is preliminary data.</text>
</comment>
<feature type="region of interest" description="Disordered" evidence="1">
    <location>
        <begin position="153"/>
        <end position="192"/>
    </location>
</feature>
<evidence type="ECO:0000313" key="2">
    <source>
        <dbReference type="EMBL" id="MEA5456750.1"/>
    </source>
</evidence>
<evidence type="ECO:0000313" key="3">
    <source>
        <dbReference type="Proteomes" id="UP001304769"/>
    </source>
</evidence>
<feature type="region of interest" description="Disordered" evidence="1">
    <location>
        <begin position="27"/>
        <end position="52"/>
    </location>
</feature>
<evidence type="ECO:0000256" key="1">
    <source>
        <dbReference type="SAM" id="MobiDB-lite"/>
    </source>
</evidence>
<accession>A0ABU5TAN7</accession>
<sequence length="192" mass="20850">MPAVSRTPKEAVDDVGAIDRLRAAADADLEAHRASHKAAHDAPGTPETEARRFAPSAVAHRLDAIENEQRRIRRQLKNAARTPGKAPALEARERELATQAERWAAVRREQIAQGIAADRSGISKGDQVRWHGQWLPVLRANARSVIVSSPWGNEAVPHHELTGHSPSNRDAGVPNRPSGGPLGAEATNRSRR</sequence>
<reference evidence="2 3" key="1">
    <citation type="submission" date="2023-12" db="EMBL/GenBank/DDBJ databases">
        <title>Sinomonas terricola sp. nov, isolated from litchi orchard soil in Guangdong, PR China.</title>
        <authorList>
            <person name="Jiaxin W."/>
            <person name="Yang Z."/>
            <person name="Honghui Z."/>
        </authorList>
    </citation>
    <scope>NUCLEOTIDE SEQUENCE [LARGE SCALE GENOMIC DNA]</scope>
    <source>
        <strain evidence="2 3">JGH33</strain>
    </source>
</reference>
<name>A0ABU5TAN7_9MICC</name>
<dbReference type="RefSeq" id="WP_323280652.1">
    <property type="nucleotide sequence ID" value="NZ_JAYGGQ010000017.1"/>
</dbReference>
<dbReference type="Proteomes" id="UP001304769">
    <property type="component" value="Unassembled WGS sequence"/>
</dbReference>
<keyword evidence="3" id="KW-1185">Reference proteome</keyword>
<proteinExistence type="predicted"/>
<gene>
    <name evidence="2" type="ORF">SPF06_18660</name>
</gene>
<organism evidence="2 3">
    <name type="scientific">Sinomonas terricola</name>
    <dbReference type="NCBI Taxonomy" id="3110330"/>
    <lineage>
        <taxon>Bacteria</taxon>
        <taxon>Bacillati</taxon>
        <taxon>Actinomycetota</taxon>
        <taxon>Actinomycetes</taxon>
        <taxon>Micrococcales</taxon>
        <taxon>Micrococcaceae</taxon>
        <taxon>Sinomonas</taxon>
    </lineage>
</organism>
<dbReference type="EMBL" id="JAYGGQ010000017">
    <property type="protein sequence ID" value="MEA5456750.1"/>
    <property type="molecule type" value="Genomic_DNA"/>
</dbReference>
<protein>
    <submittedName>
        <fullName evidence="2">Uncharacterized protein</fullName>
    </submittedName>
</protein>